<gene>
    <name evidence="1" type="ORF">ETD96_34310</name>
</gene>
<dbReference type="Proteomes" id="UP000305238">
    <property type="component" value="Unassembled WGS sequence"/>
</dbReference>
<name>A0A5S4GAS1_9ACTN</name>
<protein>
    <recommendedName>
        <fullName evidence="3">Formate hydrogenlyase regulatory protein HycA</fullName>
    </recommendedName>
</protein>
<evidence type="ECO:0000313" key="2">
    <source>
        <dbReference type="Proteomes" id="UP000305238"/>
    </source>
</evidence>
<dbReference type="EMBL" id="VCKZ01000355">
    <property type="protein sequence ID" value="TMR30108.1"/>
    <property type="molecule type" value="Genomic_DNA"/>
</dbReference>
<proteinExistence type="predicted"/>
<keyword evidence="2" id="KW-1185">Reference proteome</keyword>
<organism evidence="1 2">
    <name type="scientific">Actinomadura geliboluensis</name>
    <dbReference type="NCBI Taxonomy" id="882440"/>
    <lineage>
        <taxon>Bacteria</taxon>
        <taxon>Bacillati</taxon>
        <taxon>Actinomycetota</taxon>
        <taxon>Actinomycetes</taxon>
        <taxon>Streptosporangiales</taxon>
        <taxon>Thermomonosporaceae</taxon>
        <taxon>Actinomadura</taxon>
    </lineage>
</organism>
<sequence>MPVPEVIPIAYEPDYRTGTIGRYADGQFLASITYAFPDGYRHGEGWEDVKRLYTVLHRFDFEGRHIDSDIWCAGTAREEQRQRGHADSPAVRAEARMAELLDALPQREYQDIGIRPFRVTADGVLFGLVIERHGEDENEDDWAELYPDNLGFSAPWDGEYST</sequence>
<evidence type="ECO:0000313" key="1">
    <source>
        <dbReference type="EMBL" id="TMR30108.1"/>
    </source>
</evidence>
<dbReference type="AlphaFoldDB" id="A0A5S4GAS1"/>
<comment type="caution">
    <text evidence="1">The sequence shown here is derived from an EMBL/GenBank/DDBJ whole genome shotgun (WGS) entry which is preliminary data.</text>
</comment>
<dbReference type="RefSeq" id="WP_138640643.1">
    <property type="nucleotide sequence ID" value="NZ_JASWDG010000113.1"/>
</dbReference>
<reference evidence="1 2" key="1">
    <citation type="submission" date="2019-05" db="EMBL/GenBank/DDBJ databases">
        <title>Draft genome sequence of Actinomadura geliboluensis A8036.</title>
        <authorList>
            <person name="Saricaoglu S."/>
            <person name="Isik K."/>
        </authorList>
    </citation>
    <scope>NUCLEOTIDE SEQUENCE [LARGE SCALE GENOMIC DNA]</scope>
    <source>
        <strain evidence="1 2">A8036</strain>
    </source>
</reference>
<dbReference type="OrthoDB" id="893411at2"/>
<evidence type="ECO:0008006" key="3">
    <source>
        <dbReference type="Google" id="ProtNLM"/>
    </source>
</evidence>
<accession>A0A5S4GAS1</accession>